<dbReference type="AlphaFoldDB" id="U4LHA4"/>
<dbReference type="STRING" id="1076935.U4LHA4"/>
<evidence type="ECO:0000256" key="10">
    <source>
        <dbReference type="ARBA" id="ARBA00023157"/>
    </source>
</evidence>
<dbReference type="Proteomes" id="UP000018144">
    <property type="component" value="Unassembled WGS sequence"/>
</dbReference>
<dbReference type="EMBL" id="HF935497">
    <property type="protein sequence ID" value="CCX30902.1"/>
    <property type="molecule type" value="Genomic_DNA"/>
</dbReference>
<dbReference type="Gene3D" id="2.70.50.70">
    <property type="match status" value="1"/>
</dbReference>
<evidence type="ECO:0000256" key="16">
    <source>
        <dbReference type="SAM" id="SignalP"/>
    </source>
</evidence>
<dbReference type="GO" id="GO:0005576">
    <property type="term" value="C:extracellular region"/>
    <property type="evidence" value="ECO:0007669"/>
    <property type="project" value="UniProtKB-SubCell"/>
</dbReference>
<keyword evidence="9" id="KW-0503">Monooxygenase</keyword>
<evidence type="ECO:0000256" key="14">
    <source>
        <dbReference type="ARBA" id="ARBA00045077"/>
    </source>
</evidence>
<keyword evidence="8" id="KW-0186">Copper</keyword>
<dbReference type="InterPro" id="IPR049892">
    <property type="entry name" value="AA9"/>
</dbReference>
<keyword evidence="19" id="KW-1185">Reference proteome</keyword>
<evidence type="ECO:0000259" key="17">
    <source>
        <dbReference type="Pfam" id="PF03443"/>
    </source>
</evidence>
<evidence type="ECO:0000313" key="18">
    <source>
        <dbReference type="EMBL" id="CCX30902.1"/>
    </source>
</evidence>
<evidence type="ECO:0000256" key="9">
    <source>
        <dbReference type="ARBA" id="ARBA00023033"/>
    </source>
</evidence>
<evidence type="ECO:0000256" key="12">
    <source>
        <dbReference type="ARBA" id="ARBA00023326"/>
    </source>
</evidence>
<evidence type="ECO:0000256" key="11">
    <source>
        <dbReference type="ARBA" id="ARBA00023277"/>
    </source>
</evidence>
<keyword evidence="7" id="KW-0560">Oxidoreductase</keyword>
<proteinExistence type="inferred from homology"/>
<evidence type="ECO:0000256" key="13">
    <source>
        <dbReference type="ARBA" id="ARBA00044502"/>
    </source>
</evidence>
<dbReference type="GO" id="GO:0004497">
    <property type="term" value="F:monooxygenase activity"/>
    <property type="evidence" value="ECO:0007669"/>
    <property type="project" value="UniProtKB-KW"/>
</dbReference>
<evidence type="ECO:0000256" key="4">
    <source>
        <dbReference type="ARBA" id="ARBA00022723"/>
    </source>
</evidence>
<keyword evidence="12" id="KW-0624">Polysaccharide degradation</keyword>
<dbReference type="PANTHER" id="PTHR33353">
    <property type="entry name" value="PUTATIVE (AFU_ORTHOLOGUE AFUA_1G12560)-RELATED"/>
    <property type="match status" value="1"/>
</dbReference>
<dbReference type="OrthoDB" id="6038816at2759"/>
<evidence type="ECO:0000313" key="19">
    <source>
        <dbReference type="Proteomes" id="UP000018144"/>
    </source>
</evidence>
<dbReference type="PANTHER" id="PTHR33353:SF10">
    <property type="entry name" value="ENDO-BETA-1,4-GLUCANASE D"/>
    <property type="match status" value="1"/>
</dbReference>
<dbReference type="EC" id="1.14.99.56" evidence="15"/>
<evidence type="ECO:0000256" key="8">
    <source>
        <dbReference type="ARBA" id="ARBA00023008"/>
    </source>
</evidence>
<evidence type="ECO:0000256" key="15">
    <source>
        <dbReference type="ARBA" id="ARBA00047174"/>
    </source>
</evidence>
<dbReference type="Pfam" id="PF03443">
    <property type="entry name" value="AA9"/>
    <property type="match status" value="1"/>
</dbReference>
<feature type="chain" id="PRO_5004652017" description="lytic cellulose monooxygenase (C4-dehydrogenating)" evidence="16">
    <location>
        <begin position="21"/>
        <end position="221"/>
    </location>
</feature>
<feature type="domain" description="Auxiliary Activity family 9 catalytic" evidence="17">
    <location>
        <begin position="21"/>
        <end position="212"/>
    </location>
</feature>
<keyword evidence="3" id="KW-0964">Secreted</keyword>
<keyword evidence="11" id="KW-0119">Carbohydrate metabolism</keyword>
<gene>
    <name evidence="18" type="ORF">PCON_09503</name>
</gene>
<evidence type="ECO:0000256" key="6">
    <source>
        <dbReference type="ARBA" id="ARBA00023001"/>
    </source>
</evidence>
<dbReference type="GO" id="GO:0030245">
    <property type="term" value="P:cellulose catabolic process"/>
    <property type="evidence" value="ECO:0007669"/>
    <property type="project" value="UniProtKB-KW"/>
</dbReference>
<keyword evidence="4" id="KW-0479">Metal-binding</keyword>
<sequence length="221" mass="23335">MKSFYTVFAAAAVLLQPAAAHYRFTSLILNGQVTTAYQYVRQNSNMNSPVSTSSIDVRCNTGASLGGSTQTATVAAGATVGFKMDQPIYHAGPLLVYISKAPSTAATYDGSGAWAKIYQIAPTFNGNGPVWGDEKDTFTFTLPSSLAAGEYLLRIEQVALHSMPAQHYVSCAQLKVTGGGGKTPTGIALPGGYDPNSSSFNINIYYPIMTSYTMPGGSIWS</sequence>
<evidence type="ECO:0000256" key="7">
    <source>
        <dbReference type="ARBA" id="ARBA00023002"/>
    </source>
</evidence>
<dbReference type="CDD" id="cd21175">
    <property type="entry name" value="LPMO_AA9"/>
    <property type="match status" value="1"/>
</dbReference>
<comment type="cofactor">
    <cofactor evidence="1">
        <name>Cu(2+)</name>
        <dbReference type="ChEBI" id="CHEBI:29036"/>
    </cofactor>
</comment>
<dbReference type="GO" id="GO:0046872">
    <property type="term" value="F:metal ion binding"/>
    <property type="evidence" value="ECO:0007669"/>
    <property type="project" value="UniProtKB-KW"/>
</dbReference>
<keyword evidence="6" id="KW-0136">Cellulose degradation</keyword>
<keyword evidence="10" id="KW-1015">Disulfide bond</keyword>
<evidence type="ECO:0000256" key="2">
    <source>
        <dbReference type="ARBA" id="ARBA00004613"/>
    </source>
</evidence>
<dbReference type="eggNOG" id="ENOG502S01S">
    <property type="taxonomic scope" value="Eukaryota"/>
</dbReference>
<comment type="subcellular location">
    <subcellularLocation>
        <location evidence="2">Secreted</location>
    </subcellularLocation>
</comment>
<name>U4LHA4_PYROM</name>
<reference evidence="18 19" key="1">
    <citation type="journal article" date="2013" name="PLoS Genet.">
        <title>The genome and development-dependent transcriptomes of Pyronema confluens: a window into fungal evolution.</title>
        <authorList>
            <person name="Traeger S."/>
            <person name="Altegoer F."/>
            <person name="Freitag M."/>
            <person name="Gabaldon T."/>
            <person name="Kempken F."/>
            <person name="Kumar A."/>
            <person name="Marcet-Houben M."/>
            <person name="Poggeler S."/>
            <person name="Stajich J.E."/>
            <person name="Nowrousian M."/>
        </authorList>
    </citation>
    <scope>NUCLEOTIDE SEQUENCE [LARGE SCALE GENOMIC DNA]</scope>
    <source>
        <strain evidence="19">CBS 100304</strain>
        <tissue evidence="18">Vegetative mycelium</tissue>
    </source>
</reference>
<evidence type="ECO:0000256" key="1">
    <source>
        <dbReference type="ARBA" id="ARBA00001973"/>
    </source>
</evidence>
<evidence type="ECO:0000256" key="5">
    <source>
        <dbReference type="ARBA" id="ARBA00022729"/>
    </source>
</evidence>
<comment type="catalytic activity">
    <reaction evidence="14">
        <text>[(1-&gt;4)-beta-D-glucosyl]n+m + reduced acceptor + O2 = 4-dehydro-beta-D-glucosyl-[(1-&gt;4)-beta-D-glucosyl]n-1 + [(1-&gt;4)-beta-D-glucosyl]m + acceptor + H2O.</text>
        <dbReference type="EC" id="1.14.99.56"/>
    </reaction>
</comment>
<feature type="signal peptide" evidence="16">
    <location>
        <begin position="1"/>
        <end position="20"/>
    </location>
</feature>
<comment type="similarity">
    <text evidence="13">Belongs to the polysaccharide monooxygenase AA9 family.</text>
</comment>
<organism evidence="18 19">
    <name type="scientific">Pyronema omphalodes (strain CBS 100304)</name>
    <name type="common">Pyronema confluens</name>
    <dbReference type="NCBI Taxonomy" id="1076935"/>
    <lineage>
        <taxon>Eukaryota</taxon>
        <taxon>Fungi</taxon>
        <taxon>Dikarya</taxon>
        <taxon>Ascomycota</taxon>
        <taxon>Pezizomycotina</taxon>
        <taxon>Pezizomycetes</taxon>
        <taxon>Pezizales</taxon>
        <taxon>Pyronemataceae</taxon>
        <taxon>Pyronema</taxon>
    </lineage>
</organism>
<keyword evidence="5 16" id="KW-0732">Signal</keyword>
<dbReference type="InterPro" id="IPR005103">
    <property type="entry name" value="AA9_LPMO"/>
</dbReference>
<protein>
    <recommendedName>
        <fullName evidence="15">lytic cellulose monooxygenase (C4-dehydrogenating)</fullName>
        <ecNumber evidence="15">1.14.99.56</ecNumber>
    </recommendedName>
</protein>
<accession>U4LHA4</accession>
<evidence type="ECO:0000256" key="3">
    <source>
        <dbReference type="ARBA" id="ARBA00022525"/>
    </source>
</evidence>